<proteinExistence type="predicted"/>
<reference evidence="1" key="2">
    <citation type="journal article" date="2015" name="Data Brief">
        <title>Shoot transcriptome of the giant reed, Arundo donax.</title>
        <authorList>
            <person name="Barrero R.A."/>
            <person name="Guerrero F.D."/>
            <person name="Moolhuijzen P."/>
            <person name="Goolsby J.A."/>
            <person name="Tidwell J."/>
            <person name="Bellgard S.E."/>
            <person name="Bellgard M.I."/>
        </authorList>
    </citation>
    <scope>NUCLEOTIDE SEQUENCE</scope>
    <source>
        <tissue evidence="1">Shoot tissue taken approximately 20 cm above the soil surface</tissue>
    </source>
</reference>
<sequence length="60" mass="6603">MGSAIFALPSYSNTRSIFPLLHQLSAPATTSGPNQILLLTLKYLQYIAQSLKSPYYTVLV</sequence>
<protein>
    <submittedName>
        <fullName evidence="1">Uncharacterized protein</fullName>
    </submittedName>
</protein>
<accession>A0A0A9GXE5</accession>
<dbReference type="EMBL" id="GBRH01170625">
    <property type="protein sequence ID" value="JAE27271.1"/>
    <property type="molecule type" value="Transcribed_RNA"/>
</dbReference>
<reference evidence="1" key="1">
    <citation type="submission" date="2014-09" db="EMBL/GenBank/DDBJ databases">
        <authorList>
            <person name="Magalhaes I.L.F."/>
            <person name="Oliveira U."/>
            <person name="Santos F.R."/>
            <person name="Vidigal T.H.D.A."/>
            <person name="Brescovit A.D."/>
            <person name="Santos A.J."/>
        </authorList>
    </citation>
    <scope>NUCLEOTIDE SEQUENCE</scope>
    <source>
        <tissue evidence="1">Shoot tissue taken approximately 20 cm above the soil surface</tissue>
    </source>
</reference>
<evidence type="ECO:0000313" key="1">
    <source>
        <dbReference type="EMBL" id="JAE27271.1"/>
    </source>
</evidence>
<dbReference type="AlphaFoldDB" id="A0A0A9GXE5"/>
<name>A0A0A9GXE5_ARUDO</name>
<organism evidence="1">
    <name type="scientific">Arundo donax</name>
    <name type="common">Giant reed</name>
    <name type="synonym">Donax arundinaceus</name>
    <dbReference type="NCBI Taxonomy" id="35708"/>
    <lineage>
        <taxon>Eukaryota</taxon>
        <taxon>Viridiplantae</taxon>
        <taxon>Streptophyta</taxon>
        <taxon>Embryophyta</taxon>
        <taxon>Tracheophyta</taxon>
        <taxon>Spermatophyta</taxon>
        <taxon>Magnoliopsida</taxon>
        <taxon>Liliopsida</taxon>
        <taxon>Poales</taxon>
        <taxon>Poaceae</taxon>
        <taxon>PACMAD clade</taxon>
        <taxon>Arundinoideae</taxon>
        <taxon>Arundineae</taxon>
        <taxon>Arundo</taxon>
    </lineage>
</organism>